<accession>A0A1A8WE48</accession>
<evidence type="ECO:0000256" key="6">
    <source>
        <dbReference type="SAM" id="MobiDB-lite"/>
    </source>
</evidence>
<dbReference type="Gene3D" id="3.60.10.10">
    <property type="entry name" value="Endonuclease/exonuclease/phosphatase"/>
    <property type="match status" value="3"/>
</dbReference>
<feature type="compositionally biased region" description="Low complexity" evidence="6">
    <location>
        <begin position="244"/>
        <end position="262"/>
    </location>
</feature>
<evidence type="ECO:0000256" key="5">
    <source>
        <dbReference type="PIRSR" id="PIRSR604808-3"/>
    </source>
</evidence>
<protein>
    <submittedName>
        <fullName evidence="7">Exodeoxyribonuclease III, putative</fullName>
    </submittedName>
</protein>
<dbReference type="PANTHER" id="PTHR22748">
    <property type="entry name" value="AP ENDONUCLEASE"/>
    <property type="match status" value="1"/>
</dbReference>
<gene>
    <name evidence="7" type="ORF">PMALA_026230</name>
</gene>
<feature type="region of interest" description="Disordered" evidence="6">
    <location>
        <begin position="235"/>
        <end position="263"/>
    </location>
</feature>
<dbReference type="GO" id="GO:0008311">
    <property type="term" value="F:double-stranded DNA 3'-5' DNA exonuclease activity"/>
    <property type="evidence" value="ECO:0007669"/>
    <property type="project" value="TreeGrafter"/>
</dbReference>
<keyword evidence="2" id="KW-0378">Hydrolase</keyword>
<comment type="cofactor">
    <cofactor evidence="4">
        <name>Mg(2+)</name>
        <dbReference type="ChEBI" id="CHEBI:18420"/>
    </cofactor>
    <cofactor evidence="4">
        <name>Mn(2+)</name>
        <dbReference type="ChEBI" id="CHEBI:29035"/>
    </cofactor>
    <text evidence="4">Probably binds two magnesium or manganese ions per subunit.</text>
</comment>
<evidence type="ECO:0000256" key="1">
    <source>
        <dbReference type="ARBA" id="ARBA00022723"/>
    </source>
</evidence>
<feature type="binding site" evidence="4">
    <location>
        <position position="44"/>
    </location>
    <ligand>
        <name>Mg(2+)</name>
        <dbReference type="ChEBI" id="CHEBI:18420"/>
        <label>1</label>
    </ligand>
</feature>
<feature type="binding site" evidence="4">
    <location>
        <position position="10"/>
    </location>
    <ligand>
        <name>Mg(2+)</name>
        <dbReference type="ChEBI" id="CHEBI:18420"/>
        <label>1</label>
    </ligand>
</feature>
<organism evidence="7 8">
    <name type="scientific">Plasmodium malariae</name>
    <dbReference type="NCBI Taxonomy" id="5858"/>
    <lineage>
        <taxon>Eukaryota</taxon>
        <taxon>Sar</taxon>
        <taxon>Alveolata</taxon>
        <taxon>Apicomplexa</taxon>
        <taxon>Aconoidasida</taxon>
        <taxon>Haemosporida</taxon>
        <taxon>Plasmodiidae</taxon>
        <taxon>Plasmodium</taxon>
        <taxon>Plasmodium (Plasmodium)</taxon>
    </lineage>
</organism>
<dbReference type="GO" id="GO:0008081">
    <property type="term" value="F:phosphoric diester hydrolase activity"/>
    <property type="evidence" value="ECO:0007669"/>
    <property type="project" value="TreeGrafter"/>
</dbReference>
<dbReference type="AlphaFoldDB" id="A0A1A8WE48"/>
<evidence type="ECO:0000256" key="2">
    <source>
        <dbReference type="ARBA" id="ARBA00022801"/>
    </source>
</evidence>
<dbReference type="SUPFAM" id="SSF56219">
    <property type="entry name" value="DNase I-like"/>
    <property type="match status" value="1"/>
</dbReference>
<feature type="site" description="Transition state stabilizer" evidence="5">
    <location>
        <position position="336"/>
    </location>
</feature>
<dbReference type="EMBL" id="FLQW01001402">
    <property type="protein sequence ID" value="SBS89480.1"/>
    <property type="molecule type" value="Genomic_DNA"/>
</dbReference>
<feature type="region of interest" description="Disordered" evidence="6">
    <location>
        <begin position="784"/>
        <end position="820"/>
    </location>
</feature>
<sequence>MEKIQIASWNVNGWKKSCELIKKKNGNLFEFLKKLNIDILCIQETKTNDSIIENEFNLLEAYSDKYESYWNNCKKKNEGHKTYKGYSGIATYVCNANKIICSTNNAFENFSFFIDEDISRYDLLIRREFPLDGSSLSFFIAGNEHGIPECLSGSTNERGDSEETEKVREMKEVNGQEGMQDMQSVQNMQDMQSVQNMQDMQNTQDMQNLQDMQNTQDMQNMQDMQNLQDMQNIQSMKKRKTDEGTSSSSVQGTRSRSSTQTGINCPLKSVQDFFNEGRILVTMHKHFIIVNIYAPYSGCNYDRLSYKMMFMHAVRAKIIQLRITTGLPIILLGDLNISYRNRDVYYLNNIINLESMMKNLKKIKLKENLSNKICQQLPIIFDTLKNKKNFIIKKKMLTQNSESYSFFLNFNGDIKKIGSNAFSSQEEIYFFFSLDEMYVDDKYVDYPHEYFFYLNSCVDSDTLSSGALGSISPCNDSSDAQGGSSSSAVEEEICKKGTTFKGVNCKNADPPSICRCEQCSLNHVDDLTYRDAPYIGNNHSYSHSNCNDVKPFKRMKTDEYTPNSTTEKSEELKNQFESFFSDNKHVMNRIIKNENNEIEEEYLLKNAQNITYYYNDKLKCKIKGSTKILCKYTYKNCSTGKYLVKGKNCLYLKHLNDIFLSLGIILSDDDMLSIANAVGCSSSPQCCTNFLKNLIYEDKMIDTFSFFYPNINGKFTCWDTYKQYRVTNEGSRIDYIFIDYILYEYFIKSYRHLYESPVVLNEHLKCLLLPEGERSGVLIREGYRSRSDKSGGDRIGGDRNEDDSSGGGNDDKLSYESINSPTNNRNYANYFDKLKKKKAYTVREDVIHSEEDDMYDFQFKILSFIGLIYTTPKLSDHIAVNCTFINPKEVMNEGKKKKKNFGICCSDNTISLRAFCLSTYQYMACLPLYLINSSLFSLCSYTFLTHIHAHNKPCHNIIKTQPHKKTKKITQFFTLIKKKEEKKK</sequence>
<dbReference type="GO" id="GO:0003906">
    <property type="term" value="F:DNA-(apurinic or apyrimidinic site) endonuclease activity"/>
    <property type="evidence" value="ECO:0007669"/>
    <property type="project" value="TreeGrafter"/>
</dbReference>
<keyword evidence="4" id="KW-0464">Manganese</keyword>
<dbReference type="GO" id="GO:0006284">
    <property type="term" value="P:base-excision repair"/>
    <property type="evidence" value="ECO:0007669"/>
    <property type="project" value="TreeGrafter"/>
</dbReference>
<evidence type="ECO:0000256" key="4">
    <source>
        <dbReference type="PIRSR" id="PIRSR604808-2"/>
    </source>
</evidence>
<dbReference type="Proteomes" id="UP000078597">
    <property type="component" value="Unassembled WGS sequence"/>
</dbReference>
<keyword evidence="1 4" id="KW-0479">Metal-binding</keyword>
<feature type="binding site" evidence="4">
    <location>
        <position position="336"/>
    </location>
    <ligand>
        <name>Mg(2+)</name>
        <dbReference type="ChEBI" id="CHEBI:18420"/>
        <label>1</label>
    </ligand>
</feature>
<evidence type="ECO:0000256" key="3">
    <source>
        <dbReference type="ARBA" id="ARBA00022842"/>
    </source>
</evidence>
<feature type="binding site" evidence="4">
    <location>
        <position position="334"/>
    </location>
    <ligand>
        <name>Mg(2+)</name>
        <dbReference type="ChEBI" id="CHEBI:18420"/>
        <label>1</label>
    </ligand>
</feature>
<dbReference type="VEuPathDB" id="PlasmoDB:PmUG01_13029500"/>
<reference evidence="8" key="1">
    <citation type="submission" date="2016-05" db="EMBL/GenBank/DDBJ databases">
        <authorList>
            <person name="Naeem Raeece"/>
        </authorList>
    </citation>
    <scope>NUCLEOTIDE SEQUENCE [LARGE SCALE GENOMIC DNA]</scope>
</reference>
<evidence type="ECO:0000313" key="7">
    <source>
        <dbReference type="EMBL" id="SBS89480.1"/>
    </source>
</evidence>
<dbReference type="GO" id="GO:0005634">
    <property type="term" value="C:nucleus"/>
    <property type="evidence" value="ECO:0007669"/>
    <property type="project" value="TreeGrafter"/>
</dbReference>
<feature type="compositionally biased region" description="Basic and acidic residues" evidence="6">
    <location>
        <begin position="784"/>
        <end position="799"/>
    </location>
</feature>
<keyword evidence="3 4" id="KW-0460">Magnesium</keyword>
<dbReference type="GO" id="GO:0046872">
    <property type="term" value="F:metal ion binding"/>
    <property type="evidence" value="ECO:0007669"/>
    <property type="project" value="UniProtKB-KW"/>
</dbReference>
<dbReference type="InterPro" id="IPR036691">
    <property type="entry name" value="Endo/exonu/phosph_ase_sf"/>
</dbReference>
<proteinExistence type="predicted"/>
<dbReference type="InterPro" id="IPR004808">
    <property type="entry name" value="AP_endonuc_1"/>
</dbReference>
<evidence type="ECO:0000313" key="8">
    <source>
        <dbReference type="Proteomes" id="UP000078597"/>
    </source>
</evidence>
<dbReference type="PANTHER" id="PTHR22748:SF6">
    <property type="entry name" value="DNA-(APURINIC OR APYRIMIDINIC SITE) ENDONUCLEASE"/>
    <property type="match status" value="1"/>
</dbReference>
<name>A0A1A8WE48_PLAMA</name>